<dbReference type="OrthoDB" id="999492at2759"/>
<dbReference type="EMBL" id="SSTD01004586">
    <property type="protein sequence ID" value="TYK23341.1"/>
    <property type="molecule type" value="Genomic_DNA"/>
</dbReference>
<comment type="caution">
    <text evidence="2">The sequence shown here is derived from an EMBL/GenBank/DDBJ whole genome shotgun (WGS) entry which is preliminary data.</text>
</comment>
<dbReference type="Proteomes" id="UP000321393">
    <property type="component" value="Unassembled WGS sequence"/>
</dbReference>
<dbReference type="AlphaFoldDB" id="A0A5D3DI39"/>
<organism evidence="2 4">
    <name type="scientific">Cucumis melo var. makuwa</name>
    <name type="common">Oriental melon</name>
    <dbReference type="NCBI Taxonomy" id="1194695"/>
    <lineage>
        <taxon>Eukaryota</taxon>
        <taxon>Viridiplantae</taxon>
        <taxon>Streptophyta</taxon>
        <taxon>Embryophyta</taxon>
        <taxon>Tracheophyta</taxon>
        <taxon>Spermatophyta</taxon>
        <taxon>Magnoliopsida</taxon>
        <taxon>eudicotyledons</taxon>
        <taxon>Gunneridae</taxon>
        <taxon>Pentapetalae</taxon>
        <taxon>rosids</taxon>
        <taxon>fabids</taxon>
        <taxon>Cucurbitales</taxon>
        <taxon>Cucurbitaceae</taxon>
        <taxon>Benincaseae</taxon>
        <taxon>Cucumis</taxon>
    </lineage>
</organism>
<dbReference type="PANTHER" id="PTHR32108:SF9">
    <property type="entry name" value="REVERSE TRANSCRIPTASE RNASE H-LIKE DOMAIN-CONTAINING PROTEIN"/>
    <property type="match status" value="1"/>
</dbReference>
<dbReference type="PANTHER" id="PTHR32108">
    <property type="entry name" value="DNA-DIRECTED RNA POLYMERASE SUBUNIT ALPHA"/>
    <property type="match status" value="1"/>
</dbReference>
<reference evidence="3 4" key="1">
    <citation type="submission" date="2019-08" db="EMBL/GenBank/DDBJ databases">
        <title>Draft genome sequences of two oriental melons (Cucumis melo L. var makuwa).</title>
        <authorList>
            <person name="Kwon S.-Y."/>
        </authorList>
    </citation>
    <scope>NUCLEOTIDE SEQUENCE [LARGE SCALE GENOMIC DNA]</scope>
    <source>
        <strain evidence="4">cv. Chang Bougi</strain>
        <strain evidence="3">cv. SW 3</strain>
        <tissue evidence="2">Leaf</tissue>
    </source>
</reference>
<sequence length="182" mass="20905">MQSLNNAGWLSFKKSGEKSNVNENPKVNAMDDLVEKCKNEVQEIMMPMEALFEGLFKAGYVSQEYLDPNIRYGGYDESRHCIFHQGVAGHVVQHCQKFRSKVQQLMDSKILAVHRGQGKDEMKDSKICALMDEVSEKEDSFLPRLLIVFYQESRNESTFYNPKKLTIQVPSPFKFKDLKAVS</sequence>
<gene>
    <name evidence="2" type="ORF">E5676_scaffold142G004020</name>
    <name evidence="1" type="ORF">E6C27_scaffold460G00740</name>
</gene>
<accession>A0A5D3DI39</accession>
<name>A0A5D3DI39_CUCMM</name>
<protein>
    <submittedName>
        <fullName evidence="2">Gag-pro-like protein</fullName>
    </submittedName>
</protein>
<evidence type="ECO:0000313" key="3">
    <source>
        <dbReference type="Proteomes" id="UP000321393"/>
    </source>
</evidence>
<evidence type="ECO:0000313" key="4">
    <source>
        <dbReference type="Proteomes" id="UP000321947"/>
    </source>
</evidence>
<evidence type="ECO:0000313" key="2">
    <source>
        <dbReference type="EMBL" id="TYK23341.1"/>
    </source>
</evidence>
<evidence type="ECO:0000313" key="1">
    <source>
        <dbReference type="EMBL" id="KAA0040363.1"/>
    </source>
</evidence>
<dbReference type="Proteomes" id="UP000321947">
    <property type="component" value="Unassembled WGS sequence"/>
</dbReference>
<dbReference type="EMBL" id="SSTE01017567">
    <property type="protein sequence ID" value="KAA0040363.1"/>
    <property type="molecule type" value="Genomic_DNA"/>
</dbReference>
<proteinExistence type="predicted"/>